<dbReference type="Proteomes" id="UP001177023">
    <property type="component" value="Unassembled WGS sequence"/>
</dbReference>
<evidence type="ECO:0000256" key="4">
    <source>
        <dbReference type="ARBA" id="ARBA00022553"/>
    </source>
</evidence>
<gene>
    <name evidence="7" type="ORF">MSPICULIGERA_LOCUS17286</name>
</gene>
<dbReference type="SMART" id="SM00055">
    <property type="entry name" value="FCH"/>
    <property type="match status" value="1"/>
</dbReference>
<dbReference type="InterPro" id="IPR027267">
    <property type="entry name" value="AH/BAR_dom_sf"/>
</dbReference>
<evidence type="ECO:0000256" key="1">
    <source>
        <dbReference type="ARBA" id="ARBA00004496"/>
    </source>
</evidence>
<accession>A0AA36D3F4</accession>
<evidence type="ECO:0000313" key="8">
    <source>
        <dbReference type="Proteomes" id="UP001177023"/>
    </source>
</evidence>
<feature type="domain" description="SH3" evidence="6">
    <location>
        <begin position="532"/>
        <end position="598"/>
    </location>
</feature>
<feature type="non-terminal residue" evidence="7">
    <location>
        <position position="607"/>
    </location>
</feature>
<dbReference type="GO" id="GO:0005737">
    <property type="term" value="C:cytoplasm"/>
    <property type="evidence" value="ECO:0007669"/>
    <property type="project" value="TreeGrafter"/>
</dbReference>
<dbReference type="PROSITE" id="PS50002">
    <property type="entry name" value="SH3"/>
    <property type="match status" value="1"/>
</dbReference>
<dbReference type="GO" id="GO:0005886">
    <property type="term" value="C:plasma membrane"/>
    <property type="evidence" value="ECO:0007669"/>
    <property type="project" value="TreeGrafter"/>
</dbReference>
<keyword evidence="2 5" id="KW-0728">SH3 domain</keyword>
<dbReference type="Gene3D" id="2.30.30.40">
    <property type="entry name" value="SH3 Domains"/>
    <property type="match status" value="1"/>
</dbReference>
<dbReference type="SMART" id="SM00326">
    <property type="entry name" value="SH3"/>
    <property type="match status" value="1"/>
</dbReference>
<proteinExistence type="predicted"/>
<dbReference type="InterPro" id="IPR036028">
    <property type="entry name" value="SH3-like_dom_sf"/>
</dbReference>
<keyword evidence="3" id="KW-0963">Cytoplasm</keyword>
<dbReference type="Pfam" id="PF14604">
    <property type="entry name" value="SH3_9"/>
    <property type="match status" value="1"/>
</dbReference>
<dbReference type="PANTHER" id="PTHR23065:SF7">
    <property type="entry name" value="NOSTRIN, ISOFORM H"/>
    <property type="match status" value="1"/>
</dbReference>
<dbReference type="EMBL" id="CATQJA010002655">
    <property type="protein sequence ID" value="CAJ0579053.1"/>
    <property type="molecule type" value="Genomic_DNA"/>
</dbReference>
<dbReference type="InterPro" id="IPR001060">
    <property type="entry name" value="FCH_dom"/>
</dbReference>
<keyword evidence="8" id="KW-1185">Reference proteome</keyword>
<reference evidence="7" key="1">
    <citation type="submission" date="2023-06" db="EMBL/GenBank/DDBJ databases">
        <authorList>
            <person name="Delattre M."/>
        </authorList>
    </citation>
    <scope>NUCLEOTIDE SEQUENCE</scope>
    <source>
        <strain evidence="7">AF72</strain>
    </source>
</reference>
<dbReference type="GO" id="GO:0043226">
    <property type="term" value="C:organelle"/>
    <property type="evidence" value="ECO:0007669"/>
    <property type="project" value="UniProtKB-ARBA"/>
</dbReference>
<evidence type="ECO:0000259" key="6">
    <source>
        <dbReference type="PROSITE" id="PS50002"/>
    </source>
</evidence>
<organism evidence="7 8">
    <name type="scientific">Mesorhabditis spiculigera</name>
    <dbReference type="NCBI Taxonomy" id="96644"/>
    <lineage>
        <taxon>Eukaryota</taxon>
        <taxon>Metazoa</taxon>
        <taxon>Ecdysozoa</taxon>
        <taxon>Nematoda</taxon>
        <taxon>Chromadorea</taxon>
        <taxon>Rhabditida</taxon>
        <taxon>Rhabditina</taxon>
        <taxon>Rhabditomorpha</taxon>
        <taxon>Rhabditoidea</taxon>
        <taxon>Rhabditidae</taxon>
        <taxon>Mesorhabditinae</taxon>
        <taxon>Mesorhabditis</taxon>
    </lineage>
</organism>
<protein>
    <recommendedName>
        <fullName evidence="6">SH3 domain-containing protein</fullName>
    </recommendedName>
</protein>
<evidence type="ECO:0000313" key="7">
    <source>
        <dbReference type="EMBL" id="CAJ0579053.1"/>
    </source>
</evidence>
<dbReference type="AlphaFoldDB" id="A0AA36D3F4"/>
<evidence type="ECO:0000256" key="2">
    <source>
        <dbReference type="ARBA" id="ARBA00022443"/>
    </source>
</evidence>
<name>A0AA36D3F4_9BILA</name>
<dbReference type="CDD" id="cd00174">
    <property type="entry name" value="SH3"/>
    <property type="match status" value="1"/>
</dbReference>
<dbReference type="InterPro" id="IPR001452">
    <property type="entry name" value="SH3_domain"/>
</dbReference>
<keyword evidence="4" id="KW-0597">Phosphoprotein</keyword>
<dbReference type="Gene3D" id="1.20.1270.60">
    <property type="entry name" value="Arfaptin homology (AH) domain/BAR domain"/>
    <property type="match status" value="1"/>
</dbReference>
<sequence>MNGRMSRLRRSLSRSLVQLNNVTFRRMRSLSRSVHQLNAVIPLSRQNNIELPDLPSQSEGVLLSRFASPQTYGQLSELVTKHNDALREVIAVFEEKVAMDFTYAKTMHKLAQRLQKVSGDAQCEIDRGWGSVAEQLTAHATLHSNLGSAFNDDLVQPLRSIYTNQQKTIRSANNLVDKETRRWKEKKEELAKAKRSLYVSSKELEKIEQLIDADQNMASKFSLRRKKLTETVKKGEDDYLYSTIDVESQRRATYGVLKKAVESIEAVERQRLAHSQTALGRVQRKMEQLAPNINQMFDRFASGLDVAVACDSSAYINSLQSASTAAHSVTLVDYFAENFSEIILGERRKSSLRRIAGLLDRELRTAYNKGLPIPAAGELTQVEFLEFLYYKINESVNSAEGGASRGYHRLATYMQKSKDKQGLTNSSLIIPLSESLTGNDQRNECFVDRTDDYDRISDEGFYNSSGPRSTDEGIESMNTYSIGFSQAASSPPASVVETITNSPPEIGFKYPSQSAVDQPIPRQTTIIDDPDPAVAVCEALYDFNGTDSEELTIKAGERLIVESRLGDDWLIGRTIQHQQDQQERRGRFPTTYVAFQKQNPLTPVSLC</sequence>
<dbReference type="SUPFAM" id="SSF50044">
    <property type="entry name" value="SH3-domain"/>
    <property type="match status" value="1"/>
</dbReference>
<comment type="subcellular location">
    <subcellularLocation>
        <location evidence="1">Cytoplasm</location>
    </subcellularLocation>
</comment>
<comment type="caution">
    <text evidence="7">The sequence shown here is derived from an EMBL/GenBank/DDBJ whole genome shotgun (WGS) entry which is preliminary data.</text>
</comment>
<evidence type="ECO:0000256" key="3">
    <source>
        <dbReference type="ARBA" id="ARBA00022490"/>
    </source>
</evidence>
<evidence type="ECO:0000256" key="5">
    <source>
        <dbReference type="PROSITE-ProRule" id="PRU00192"/>
    </source>
</evidence>
<dbReference type="SUPFAM" id="SSF103657">
    <property type="entry name" value="BAR/IMD domain-like"/>
    <property type="match status" value="1"/>
</dbReference>
<dbReference type="PANTHER" id="PTHR23065">
    <property type="entry name" value="PROLINE-SERINE-THREONINE PHOSPHATASE INTERACTING PROTEIN 1"/>
    <property type="match status" value="1"/>
</dbReference>